<dbReference type="EMBL" id="CAJHNH020002798">
    <property type="protein sequence ID" value="CAG5127800.1"/>
    <property type="molecule type" value="Genomic_DNA"/>
</dbReference>
<keyword evidence="4 5" id="KW-0472">Membrane</keyword>
<gene>
    <name evidence="7" type="ORF">CUNI_LOCUS13358</name>
</gene>
<dbReference type="InterPro" id="IPR000276">
    <property type="entry name" value="GPCR_Rhodpsn"/>
</dbReference>
<accession>A0A8S3ZJA8</accession>
<dbReference type="GO" id="GO:0008528">
    <property type="term" value="F:G protein-coupled peptide receptor activity"/>
    <property type="evidence" value="ECO:0007669"/>
    <property type="project" value="InterPro"/>
</dbReference>
<dbReference type="Pfam" id="PF10324">
    <property type="entry name" value="7TM_GPCR_Srw"/>
    <property type="match status" value="1"/>
</dbReference>
<dbReference type="OrthoDB" id="6086761at2759"/>
<proteinExistence type="predicted"/>
<dbReference type="AlphaFoldDB" id="A0A8S3ZJA8"/>
<evidence type="ECO:0000256" key="3">
    <source>
        <dbReference type="ARBA" id="ARBA00022989"/>
    </source>
</evidence>
<dbReference type="InterPro" id="IPR019427">
    <property type="entry name" value="7TM_GPCR_serpentine_rcpt_Srw"/>
</dbReference>
<feature type="domain" description="G-protein coupled receptors family 1 profile" evidence="6">
    <location>
        <begin position="67"/>
        <end position="348"/>
    </location>
</feature>
<feature type="transmembrane region" description="Helical" evidence="5">
    <location>
        <begin position="324"/>
        <end position="349"/>
    </location>
</feature>
<feature type="transmembrane region" description="Helical" evidence="5">
    <location>
        <begin position="88"/>
        <end position="107"/>
    </location>
</feature>
<evidence type="ECO:0000256" key="2">
    <source>
        <dbReference type="ARBA" id="ARBA00022692"/>
    </source>
</evidence>
<evidence type="ECO:0000259" key="6">
    <source>
        <dbReference type="PROSITE" id="PS50262"/>
    </source>
</evidence>
<keyword evidence="8" id="KW-1185">Reference proteome</keyword>
<dbReference type="PROSITE" id="PS50262">
    <property type="entry name" value="G_PROTEIN_RECEP_F1_2"/>
    <property type="match status" value="1"/>
</dbReference>
<evidence type="ECO:0000256" key="1">
    <source>
        <dbReference type="ARBA" id="ARBA00004370"/>
    </source>
</evidence>
<feature type="transmembrane region" description="Helical" evidence="5">
    <location>
        <begin position="222"/>
        <end position="249"/>
    </location>
</feature>
<feature type="transmembrane region" description="Helical" evidence="5">
    <location>
        <begin position="289"/>
        <end position="312"/>
    </location>
</feature>
<dbReference type="InterPro" id="IPR017452">
    <property type="entry name" value="GPCR_Rhodpsn_7TM"/>
</dbReference>
<protein>
    <recommendedName>
        <fullName evidence="6">G-protein coupled receptors family 1 profile domain-containing protein</fullName>
    </recommendedName>
</protein>
<organism evidence="7 8">
    <name type="scientific">Candidula unifasciata</name>
    <dbReference type="NCBI Taxonomy" id="100452"/>
    <lineage>
        <taxon>Eukaryota</taxon>
        <taxon>Metazoa</taxon>
        <taxon>Spiralia</taxon>
        <taxon>Lophotrochozoa</taxon>
        <taxon>Mollusca</taxon>
        <taxon>Gastropoda</taxon>
        <taxon>Heterobranchia</taxon>
        <taxon>Euthyneura</taxon>
        <taxon>Panpulmonata</taxon>
        <taxon>Eupulmonata</taxon>
        <taxon>Stylommatophora</taxon>
        <taxon>Helicina</taxon>
        <taxon>Helicoidea</taxon>
        <taxon>Geomitridae</taxon>
        <taxon>Candidula</taxon>
    </lineage>
</organism>
<dbReference type="GO" id="GO:0016020">
    <property type="term" value="C:membrane"/>
    <property type="evidence" value="ECO:0007669"/>
    <property type="project" value="UniProtKB-SubCell"/>
</dbReference>
<sequence>MKHHPLNAQFNYSLLKATVATPELNISVEIKYLVIPKPLIEDDLYFYIMFIIQGIICQVITFFGILSNIVNCIVFIKQGFSDTINVSLFALAISDLCSLLSIMWTNFCFSPVVRDSGILSAEMHIISGTWPHVAFSKITGWITAFISLERCVCVIRPLKVKTIFTRKRHITAMVVIFVVTMAPSSLGYVTTGLGWTFFPEKNKTLIGPIHYLDEVSRMYTDFISYAICGVFMPLSCFVSVVVLTTILVVQLNKKAAWRKSVSSGTTQNRANINDDGMVTSKETRIAKMVVFMSTIFIVSFFPAALIFFTGIVEPTFNYDRLNRNLVFVTLSISFTAEVINSSVNTFVYVRMSTKYRETFMKLFKITNIHCIHSNS</sequence>
<feature type="transmembrane region" description="Helical" evidence="5">
    <location>
        <begin position="138"/>
        <end position="158"/>
    </location>
</feature>
<feature type="transmembrane region" description="Helical" evidence="5">
    <location>
        <begin position="44"/>
        <end position="76"/>
    </location>
</feature>
<keyword evidence="2 5" id="KW-0812">Transmembrane</keyword>
<dbReference type="InterPro" id="IPR052954">
    <property type="entry name" value="GPCR-Ligand_Int"/>
</dbReference>
<dbReference type="PANTHER" id="PTHR46641:SF2">
    <property type="entry name" value="FMRFAMIDE RECEPTOR"/>
    <property type="match status" value="1"/>
</dbReference>
<dbReference type="PRINTS" id="PR00237">
    <property type="entry name" value="GPCRRHODOPSN"/>
</dbReference>
<evidence type="ECO:0000256" key="5">
    <source>
        <dbReference type="SAM" id="Phobius"/>
    </source>
</evidence>
<dbReference type="Gene3D" id="1.20.1070.10">
    <property type="entry name" value="Rhodopsin 7-helix transmembrane proteins"/>
    <property type="match status" value="1"/>
</dbReference>
<dbReference type="SUPFAM" id="SSF81321">
    <property type="entry name" value="Family A G protein-coupled receptor-like"/>
    <property type="match status" value="1"/>
</dbReference>
<feature type="transmembrane region" description="Helical" evidence="5">
    <location>
        <begin position="170"/>
        <end position="189"/>
    </location>
</feature>
<comment type="caution">
    <text evidence="7">The sequence shown here is derived from an EMBL/GenBank/DDBJ whole genome shotgun (WGS) entry which is preliminary data.</text>
</comment>
<evidence type="ECO:0000313" key="7">
    <source>
        <dbReference type="EMBL" id="CAG5127800.1"/>
    </source>
</evidence>
<keyword evidence="3 5" id="KW-1133">Transmembrane helix</keyword>
<name>A0A8S3ZJA8_9EUPU</name>
<evidence type="ECO:0000256" key="4">
    <source>
        <dbReference type="ARBA" id="ARBA00023136"/>
    </source>
</evidence>
<dbReference type="PANTHER" id="PTHR46641">
    <property type="entry name" value="FMRFAMIDE RECEPTOR-RELATED"/>
    <property type="match status" value="1"/>
</dbReference>
<comment type="subcellular location">
    <subcellularLocation>
        <location evidence="1">Membrane</location>
    </subcellularLocation>
</comment>
<evidence type="ECO:0000313" key="8">
    <source>
        <dbReference type="Proteomes" id="UP000678393"/>
    </source>
</evidence>
<dbReference type="Proteomes" id="UP000678393">
    <property type="component" value="Unassembled WGS sequence"/>
</dbReference>
<reference evidence="7" key="1">
    <citation type="submission" date="2021-04" db="EMBL/GenBank/DDBJ databases">
        <authorList>
            <consortium name="Molecular Ecology Group"/>
        </authorList>
    </citation>
    <scope>NUCLEOTIDE SEQUENCE</scope>
</reference>